<dbReference type="OrthoDB" id="9763616at2"/>
<dbReference type="InterPro" id="IPR018946">
    <property type="entry name" value="PhoD-like_MPP"/>
</dbReference>
<dbReference type="InterPro" id="IPR010865">
    <property type="entry name" value="DUF1499"/>
</dbReference>
<evidence type="ECO:0000259" key="2">
    <source>
        <dbReference type="Pfam" id="PF09423"/>
    </source>
</evidence>
<organism evidence="3 4">
    <name type="scientific">Neolewinella aurantiaca</name>
    <dbReference type="NCBI Taxonomy" id="2602767"/>
    <lineage>
        <taxon>Bacteria</taxon>
        <taxon>Pseudomonadati</taxon>
        <taxon>Bacteroidota</taxon>
        <taxon>Saprospiria</taxon>
        <taxon>Saprospirales</taxon>
        <taxon>Lewinellaceae</taxon>
        <taxon>Neolewinella</taxon>
    </lineage>
</organism>
<dbReference type="EMBL" id="VOXD01000020">
    <property type="protein sequence ID" value="TXF88693.1"/>
    <property type="molecule type" value="Genomic_DNA"/>
</dbReference>
<dbReference type="CDD" id="cd07389">
    <property type="entry name" value="MPP_PhoD"/>
    <property type="match status" value="1"/>
</dbReference>
<dbReference type="RefSeq" id="WP_147931296.1">
    <property type="nucleotide sequence ID" value="NZ_VOXD01000020.1"/>
</dbReference>
<evidence type="ECO:0000313" key="3">
    <source>
        <dbReference type="EMBL" id="TXF88693.1"/>
    </source>
</evidence>
<accession>A0A5C7FCK3</accession>
<feature type="compositionally biased region" description="Polar residues" evidence="1">
    <location>
        <begin position="385"/>
        <end position="394"/>
    </location>
</feature>
<dbReference type="PANTHER" id="PTHR33987">
    <property type="entry name" value="CALCINEURIN-LIKE METALLO-PHOSPHOESTERASE SUPERFAMILY PROTEIN"/>
    <property type="match status" value="1"/>
</dbReference>
<dbReference type="AlphaFoldDB" id="A0A5C7FCK3"/>
<proteinExistence type="predicted"/>
<dbReference type="InterPro" id="IPR038607">
    <property type="entry name" value="PhoD-like_sf"/>
</dbReference>
<keyword evidence="4" id="KW-1185">Reference proteome</keyword>
<dbReference type="Proteomes" id="UP000321907">
    <property type="component" value="Unassembled WGS sequence"/>
</dbReference>
<reference evidence="3 4" key="1">
    <citation type="submission" date="2019-08" db="EMBL/GenBank/DDBJ databases">
        <title>Lewinella sp. strain SSH13 Genome sequencing and assembly.</title>
        <authorList>
            <person name="Kim I."/>
        </authorList>
    </citation>
    <scope>NUCLEOTIDE SEQUENCE [LARGE SCALE GENOMIC DNA]</scope>
    <source>
        <strain evidence="3 4">SSH13</strain>
    </source>
</reference>
<dbReference type="SUPFAM" id="SSF56300">
    <property type="entry name" value="Metallo-dependent phosphatases"/>
    <property type="match status" value="1"/>
</dbReference>
<protein>
    <submittedName>
        <fullName evidence="3">DUF1499 domain-containing protein</fullName>
    </submittedName>
</protein>
<dbReference type="InterPro" id="IPR029052">
    <property type="entry name" value="Metallo-depent_PP-like"/>
</dbReference>
<feature type="region of interest" description="Disordered" evidence="1">
    <location>
        <begin position="376"/>
        <end position="397"/>
    </location>
</feature>
<dbReference type="Pfam" id="PF07386">
    <property type="entry name" value="DUF1499"/>
    <property type="match status" value="1"/>
</dbReference>
<comment type="caution">
    <text evidence="3">The sequence shown here is derived from an EMBL/GenBank/DDBJ whole genome shotgun (WGS) entry which is preliminary data.</text>
</comment>
<sequence length="492" mass="55193">MLKTSLKIVLALALAFIAYLFWQAETSKSVSPAVLQTEAEADEADVTTIAFGSCNRQDLPQDYWPVIGAHKPDVWLWLGDIIYADRYGIEGIPEQYDIQKKAPEYASFIGNTELVYGIYDDHDYGMNDGGKEYEHRAAARDHLLEFLDVPADAAVRQREGGYQSYIVGEGDRTVKVILLDSRYFRDAVVAPTEDGHRYGQNKTGDILGEAQWAWFENELRSNDASAHIIASSIQVLPEEHGYEKWANFPAARKRILALLNTTRPNLPLLISGDRHIAEISQVNVGDYPVYEVTSSGLTHSYEAAKEENAYRISPLIGVKNYGLLHYVWSDEGPELLAEVRGIDDDKLLATLSLNQDLAAADKEALSKTIYANSSMPTELKPCPQSPNCVSTQTDQEAKKRDPIPYIGSTSDAKLRLMKAIDGMKRTRLKTETDNYLHYTFKTWPIPFIDDVEFLFDEEAKLIHYRSASRVGHSDLGANAKRMDKVVKAFNAE</sequence>
<name>A0A5C7FCK3_9BACT</name>
<evidence type="ECO:0000256" key="1">
    <source>
        <dbReference type="SAM" id="MobiDB-lite"/>
    </source>
</evidence>
<dbReference type="Pfam" id="PF09423">
    <property type="entry name" value="PhoD"/>
    <property type="match status" value="1"/>
</dbReference>
<gene>
    <name evidence="3" type="ORF">FUA23_13585</name>
</gene>
<feature type="domain" description="PhoD-like phosphatase metallophosphatase" evidence="2">
    <location>
        <begin position="134"/>
        <end position="298"/>
    </location>
</feature>
<dbReference type="PANTHER" id="PTHR33987:SF1">
    <property type="entry name" value="CALCINEURIN-LIKE METALLO-PHOSPHOESTERASE SUPERFAMILY PROTEIN"/>
    <property type="match status" value="1"/>
</dbReference>
<evidence type="ECO:0000313" key="4">
    <source>
        <dbReference type="Proteomes" id="UP000321907"/>
    </source>
</evidence>
<dbReference type="Gene3D" id="3.60.21.70">
    <property type="entry name" value="PhoD-like phosphatase"/>
    <property type="match status" value="1"/>
</dbReference>